<comment type="caution">
    <text evidence="8">The sequence shown here is derived from an EMBL/GenBank/DDBJ whole genome shotgun (WGS) entry which is preliminary data.</text>
</comment>
<keyword evidence="4 6" id="KW-0472">Membrane</keyword>
<gene>
    <name evidence="8" type="ORF">N7463_000255</name>
</gene>
<dbReference type="InterPro" id="IPR049326">
    <property type="entry name" value="Rhodopsin_dom_fungi"/>
</dbReference>
<protein>
    <recommendedName>
        <fullName evidence="7">Rhodopsin domain-containing protein</fullName>
    </recommendedName>
</protein>
<dbReference type="InterPro" id="IPR052337">
    <property type="entry name" value="SAT4-like"/>
</dbReference>
<keyword evidence="3 6" id="KW-1133">Transmembrane helix</keyword>
<keyword evidence="2 6" id="KW-0812">Transmembrane</keyword>
<comment type="subcellular location">
    <subcellularLocation>
        <location evidence="1">Membrane</location>
        <topology evidence="1">Multi-pass membrane protein</topology>
    </subcellularLocation>
</comment>
<feature type="transmembrane region" description="Helical" evidence="6">
    <location>
        <begin position="192"/>
        <end position="214"/>
    </location>
</feature>
<dbReference type="AlphaFoldDB" id="A0A9W9Y5L1"/>
<feature type="transmembrane region" description="Helical" evidence="6">
    <location>
        <begin position="37"/>
        <end position="56"/>
    </location>
</feature>
<organism evidence="8 9">
    <name type="scientific">Penicillium fimorum</name>
    <dbReference type="NCBI Taxonomy" id="1882269"/>
    <lineage>
        <taxon>Eukaryota</taxon>
        <taxon>Fungi</taxon>
        <taxon>Dikarya</taxon>
        <taxon>Ascomycota</taxon>
        <taxon>Pezizomycotina</taxon>
        <taxon>Eurotiomycetes</taxon>
        <taxon>Eurotiomycetidae</taxon>
        <taxon>Eurotiales</taxon>
        <taxon>Aspergillaceae</taxon>
        <taxon>Penicillium</taxon>
    </lineage>
</organism>
<reference evidence="8" key="1">
    <citation type="submission" date="2022-12" db="EMBL/GenBank/DDBJ databases">
        <authorList>
            <person name="Petersen C."/>
        </authorList>
    </citation>
    <scope>NUCLEOTIDE SEQUENCE</scope>
    <source>
        <strain evidence="8">IBT 29495</strain>
    </source>
</reference>
<accession>A0A9W9Y5L1</accession>
<evidence type="ECO:0000256" key="2">
    <source>
        <dbReference type="ARBA" id="ARBA00022692"/>
    </source>
</evidence>
<dbReference type="Pfam" id="PF20684">
    <property type="entry name" value="Fung_rhodopsin"/>
    <property type="match status" value="1"/>
</dbReference>
<evidence type="ECO:0000259" key="7">
    <source>
        <dbReference type="Pfam" id="PF20684"/>
    </source>
</evidence>
<dbReference type="GO" id="GO:0016020">
    <property type="term" value="C:membrane"/>
    <property type="evidence" value="ECO:0007669"/>
    <property type="project" value="UniProtKB-SubCell"/>
</dbReference>
<reference evidence="8" key="2">
    <citation type="journal article" date="2023" name="IMA Fungus">
        <title>Comparative genomic study of the Penicillium genus elucidates a diverse pangenome and 15 lateral gene transfer events.</title>
        <authorList>
            <person name="Petersen C."/>
            <person name="Sorensen T."/>
            <person name="Nielsen M.R."/>
            <person name="Sondergaard T.E."/>
            <person name="Sorensen J.L."/>
            <person name="Fitzpatrick D.A."/>
            <person name="Frisvad J.C."/>
            <person name="Nielsen K.L."/>
        </authorList>
    </citation>
    <scope>NUCLEOTIDE SEQUENCE</scope>
    <source>
        <strain evidence="8">IBT 29495</strain>
    </source>
</reference>
<feature type="transmembrane region" description="Helical" evidence="6">
    <location>
        <begin position="122"/>
        <end position="146"/>
    </location>
</feature>
<dbReference type="PANTHER" id="PTHR33048:SF108">
    <property type="entry name" value="INTEGRAL MEMBRANE PROTEIN"/>
    <property type="match status" value="1"/>
</dbReference>
<comment type="similarity">
    <text evidence="5">Belongs to the SAT4 family.</text>
</comment>
<evidence type="ECO:0000256" key="3">
    <source>
        <dbReference type="ARBA" id="ARBA00022989"/>
    </source>
</evidence>
<dbReference type="EMBL" id="JAPWDS010000001">
    <property type="protein sequence ID" value="KAJ5519802.1"/>
    <property type="molecule type" value="Genomic_DNA"/>
</dbReference>
<dbReference type="PANTHER" id="PTHR33048">
    <property type="entry name" value="PTH11-LIKE INTEGRAL MEMBRANE PROTEIN (AFU_ORTHOLOGUE AFUA_5G11245)"/>
    <property type="match status" value="1"/>
</dbReference>
<evidence type="ECO:0000256" key="6">
    <source>
        <dbReference type="SAM" id="Phobius"/>
    </source>
</evidence>
<feature type="domain" description="Rhodopsin" evidence="7">
    <location>
        <begin position="4"/>
        <end position="222"/>
    </location>
</feature>
<feature type="transmembrane region" description="Helical" evidence="6">
    <location>
        <begin position="77"/>
        <end position="102"/>
    </location>
</feature>
<proteinExistence type="inferred from homology"/>
<evidence type="ECO:0000313" key="9">
    <source>
        <dbReference type="Proteomes" id="UP001149954"/>
    </source>
</evidence>
<evidence type="ECO:0000313" key="8">
    <source>
        <dbReference type="EMBL" id="KAJ5519802.1"/>
    </source>
</evidence>
<dbReference type="OrthoDB" id="5329176at2759"/>
<evidence type="ECO:0000256" key="4">
    <source>
        <dbReference type="ARBA" id="ARBA00023136"/>
    </source>
</evidence>
<feature type="transmembrane region" description="Helical" evidence="6">
    <location>
        <begin position="158"/>
        <end position="180"/>
    </location>
</feature>
<sequence>MVAIFLFFVNAMQQTILYIFLSYGRGLPSSQAPPGMMLHITQWLFIEEVFYMFVHFTLKQAFLVFYLRLSPKRSFQLAVYGTMVMCTLFLVVEWLLAFLQAQPLAAMFHPEAYPNAKHLSQYVVQMIPTALNAFSDIIILILPIPTVLSLQMSTRRKVAVLGIICFGFLSVVTALCRFVVQKQLITDPDTSYIMGRMIIVAAIEIQIAVIAVNLPALWSLFTKLIGSSHDLTSYEDRGVHNLSSLKGRSKKSLKSHDGFGATLTSSEENLMRQQGANNSKHIRVMTNVGITSHKAADDNFPLDIGFPAATNESHIHS</sequence>
<name>A0A9W9Y5L1_9EURO</name>
<evidence type="ECO:0000256" key="1">
    <source>
        <dbReference type="ARBA" id="ARBA00004141"/>
    </source>
</evidence>
<dbReference type="Proteomes" id="UP001149954">
    <property type="component" value="Unassembled WGS sequence"/>
</dbReference>
<keyword evidence="9" id="KW-1185">Reference proteome</keyword>
<evidence type="ECO:0000256" key="5">
    <source>
        <dbReference type="ARBA" id="ARBA00038359"/>
    </source>
</evidence>